<dbReference type="GO" id="GO:0043240">
    <property type="term" value="C:Fanconi anaemia nuclear complex"/>
    <property type="evidence" value="ECO:0007669"/>
    <property type="project" value="InterPro"/>
</dbReference>
<dbReference type="InterPro" id="IPR039685">
    <property type="entry name" value="FANCE"/>
</dbReference>
<keyword evidence="2" id="KW-1185">Reference proteome</keyword>
<accession>A0A2G9I5U7</accession>
<dbReference type="EMBL" id="NKXS01000299">
    <property type="protein sequence ID" value="PIN25133.1"/>
    <property type="molecule type" value="Genomic_DNA"/>
</dbReference>
<evidence type="ECO:0000313" key="2">
    <source>
        <dbReference type="Proteomes" id="UP000231279"/>
    </source>
</evidence>
<proteinExistence type="predicted"/>
<dbReference type="OrthoDB" id="2449818at2759"/>
<reference evidence="2" key="1">
    <citation type="journal article" date="2018" name="Gigascience">
        <title>Genome assembly of the Pink Ipe (Handroanthus impetiginosus, Bignoniaceae), a highly valued, ecologically keystone Neotropical timber forest tree.</title>
        <authorList>
            <person name="Silva-Junior O.B."/>
            <person name="Grattapaglia D."/>
            <person name="Novaes E."/>
            <person name="Collevatti R.G."/>
        </authorList>
    </citation>
    <scope>NUCLEOTIDE SEQUENCE [LARGE SCALE GENOMIC DNA]</scope>
    <source>
        <strain evidence="2">cv. UFG-1</strain>
    </source>
</reference>
<sequence length="557" mass="63469">MVSRSHPRLRYKLLAPPPFSLRFLLPIFLCPWDRKHRQLERSPTENPEFDPPFPSPFICAKIMECWIPLFDIFLNSPCPESEASLWLQRAFNHSSNASPISTTSFLSLLTRQSDTTSSDPSSPQEKRVMWIQTLPDVVQARILSFLAYDRERFCKRDLCRLARFMLSEGKSLDFWVKNAAHKLLDLVSVSNYEWLSHLNLESEEETVEDEFYSMPDWLRDAAKDSESMFPWLPMSPNELSEKTLLSGSGDDQCDLAIDVEESKQEEFYEVMQEVDMDELRVDDPIVTEVEEKAKSLKSWLLNMESTSKAMELAKEIHELCLVSSRSSLVVLNLIEPWNADDETAAVLISHLLDGSGVDELGRPSHILCSIVLPKFLVLNGPASRVLMTATIEYCKAYQRAAEYALLLPLILRKEGINNPICDVITRIVKECLHPAHVSSFCQKLLCKDEDAHNFVCLPCHRCLISEDLVWTESLFSLWQNILNHNVHLMQGSVDQLVNQVCKFSDRYSKSLKFGNFVLCLVNKCAPLLKPHKLLLTAAVENTDTLVTKSILSKLSGL</sequence>
<dbReference type="AlphaFoldDB" id="A0A2G9I5U7"/>
<evidence type="ECO:0000313" key="1">
    <source>
        <dbReference type="EMBL" id="PIN25133.1"/>
    </source>
</evidence>
<dbReference type="Gene3D" id="1.25.40.480">
    <property type="match status" value="1"/>
</dbReference>
<gene>
    <name evidence="1" type="ORF">CDL12_02123</name>
</gene>
<dbReference type="PANTHER" id="PTHR32094:SF5">
    <property type="entry name" value="FANCONI ANEMIA GROUP E PROTEIN"/>
    <property type="match status" value="1"/>
</dbReference>
<name>A0A2G9I5U7_9LAMI</name>
<dbReference type="STRING" id="429701.A0A2G9I5U7"/>
<dbReference type="GO" id="GO:0036297">
    <property type="term" value="P:interstrand cross-link repair"/>
    <property type="evidence" value="ECO:0007669"/>
    <property type="project" value="InterPro"/>
</dbReference>
<protein>
    <submittedName>
        <fullName evidence="1">Uncharacterized protein</fullName>
    </submittedName>
</protein>
<comment type="caution">
    <text evidence="1">The sequence shown here is derived from an EMBL/GenBank/DDBJ whole genome shotgun (WGS) entry which is preliminary data.</text>
</comment>
<dbReference type="PANTHER" id="PTHR32094">
    <property type="entry name" value="FANCONI ANEMIA GROUP E PROTEIN"/>
    <property type="match status" value="1"/>
</dbReference>
<organism evidence="1 2">
    <name type="scientific">Handroanthus impetiginosus</name>
    <dbReference type="NCBI Taxonomy" id="429701"/>
    <lineage>
        <taxon>Eukaryota</taxon>
        <taxon>Viridiplantae</taxon>
        <taxon>Streptophyta</taxon>
        <taxon>Embryophyta</taxon>
        <taxon>Tracheophyta</taxon>
        <taxon>Spermatophyta</taxon>
        <taxon>Magnoliopsida</taxon>
        <taxon>eudicotyledons</taxon>
        <taxon>Gunneridae</taxon>
        <taxon>Pentapetalae</taxon>
        <taxon>asterids</taxon>
        <taxon>lamiids</taxon>
        <taxon>Lamiales</taxon>
        <taxon>Bignoniaceae</taxon>
        <taxon>Crescentiina</taxon>
        <taxon>Tabebuia alliance</taxon>
        <taxon>Handroanthus</taxon>
    </lineage>
</organism>
<dbReference type="Proteomes" id="UP000231279">
    <property type="component" value="Unassembled WGS sequence"/>
</dbReference>